<evidence type="ECO:0000313" key="26">
    <source>
        <dbReference type="Proteomes" id="UP000314986"/>
    </source>
</evidence>
<evidence type="ECO:0000256" key="12">
    <source>
        <dbReference type="ARBA" id="ARBA00023180"/>
    </source>
</evidence>
<evidence type="ECO:0000256" key="15">
    <source>
        <dbReference type="ARBA" id="ARBA00041341"/>
    </source>
</evidence>
<evidence type="ECO:0000256" key="1">
    <source>
        <dbReference type="ARBA" id="ARBA00004323"/>
    </source>
</evidence>
<keyword evidence="6" id="KW-0735">Signal-anchor</keyword>
<evidence type="ECO:0000256" key="9">
    <source>
        <dbReference type="ARBA" id="ARBA00023098"/>
    </source>
</evidence>
<dbReference type="Proteomes" id="UP000314986">
    <property type="component" value="Unassembled WGS sequence"/>
</dbReference>
<dbReference type="PANTHER" id="PTHR13713">
    <property type="entry name" value="SIALYLTRANSFERASE"/>
    <property type="match status" value="1"/>
</dbReference>
<evidence type="ECO:0000256" key="23">
    <source>
        <dbReference type="ARBA" id="ARBA00049539"/>
    </source>
</evidence>
<dbReference type="InParanoid" id="A0A4W3I3R5"/>
<sequence>MPHQPVETCQSGYWLLLCCAHAQSMGSDIRGDLMTQKCRSVSIFLTCSITMQDLTSLDPVHHVICSDCSSTNQLNRDAQEYAEKVLGEKCRLSFAHQKMAILFPHKYDLNLSPFLKRNSGLTGNVFKYHPPFGFKKHNLTFSELIGLLPKVSLSEELERKPCKRCVILGSGGILRGLGLGPYLNTFDVVIRLNSAPIHGFTQDVGNKTTIRMSYPEGTPKSLHDYDPHMLFVAVMYKGVDFSWLKAMVKKEEVPFFDSLWFWKAVPRKLPIEPEQFRILNPEIIRETAIDLLQLPEPRWKLWRWDQNIPTLGVSAVVLATHLCDEVSLAGFGYNLGEPDTPLHYYENVRMEAMKAQTMHNVETERKFLAGLVEKGVVTDLSGGIHCKFCKSKS</sequence>
<reference evidence="26" key="1">
    <citation type="journal article" date="2006" name="Science">
        <title>Ancient noncoding elements conserved in the human genome.</title>
        <authorList>
            <person name="Venkatesh B."/>
            <person name="Kirkness E.F."/>
            <person name="Loh Y.H."/>
            <person name="Halpern A.L."/>
            <person name="Lee A.P."/>
            <person name="Johnson J."/>
            <person name="Dandona N."/>
            <person name="Viswanathan L.D."/>
            <person name="Tay A."/>
            <person name="Venter J.C."/>
            <person name="Strausberg R.L."/>
            <person name="Brenner S."/>
        </authorList>
    </citation>
    <scope>NUCLEOTIDE SEQUENCE [LARGE SCALE GENOMIC DNA]</scope>
</reference>
<dbReference type="InterPro" id="IPR012163">
    <property type="entry name" value="Sialyl_trans"/>
</dbReference>
<keyword evidence="5" id="KW-0812">Transmembrane</keyword>
<evidence type="ECO:0000313" key="25">
    <source>
        <dbReference type="Ensembl" id="ENSCMIP00000024559.1"/>
    </source>
</evidence>
<dbReference type="Pfam" id="PF00777">
    <property type="entry name" value="Glyco_transf_29"/>
    <property type="match status" value="1"/>
</dbReference>
<dbReference type="InterPro" id="IPR051142">
    <property type="entry name" value="Glycosyltransferase_29"/>
</dbReference>
<evidence type="ECO:0000256" key="19">
    <source>
        <dbReference type="ARBA" id="ARBA00043651"/>
    </source>
</evidence>
<evidence type="ECO:0000256" key="6">
    <source>
        <dbReference type="ARBA" id="ARBA00022968"/>
    </source>
</evidence>
<dbReference type="GeneTree" id="ENSGT00940000157929"/>
<evidence type="ECO:0000256" key="3">
    <source>
        <dbReference type="ARBA" id="ARBA00022676"/>
    </source>
</evidence>
<evidence type="ECO:0000256" key="7">
    <source>
        <dbReference type="ARBA" id="ARBA00022989"/>
    </source>
</evidence>
<evidence type="ECO:0000256" key="20">
    <source>
        <dbReference type="ARBA" id="ARBA00045587"/>
    </source>
</evidence>
<reference evidence="26" key="3">
    <citation type="journal article" date="2014" name="Nature">
        <title>Elephant shark genome provides unique insights into gnathostome evolution.</title>
        <authorList>
            <consortium name="International Elephant Shark Genome Sequencing Consortium"/>
            <person name="Venkatesh B."/>
            <person name="Lee A.P."/>
            <person name="Ravi V."/>
            <person name="Maurya A.K."/>
            <person name="Lian M.M."/>
            <person name="Swann J.B."/>
            <person name="Ohta Y."/>
            <person name="Flajnik M.F."/>
            <person name="Sutoh Y."/>
            <person name="Kasahara M."/>
            <person name="Hoon S."/>
            <person name="Gangu V."/>
            <person name="Roy S.W."/>
            <person name="Irimia M."/>
            <person name="Korzh V."/>
            <person name="Kondrychyn I."/>
            <person name="Lim Z.W."/>
            <person name="Tay B.H."/>
            <person name="Tohari S."/>
            <person name="Kong K.W."/>
            <person name="Ho S."/>
            <person name="Lorente-Galdos B."/>
            <person name="Quilez J."/>
            <person name="Marques-Bonet T."/>
            <person name="Raney B.J."/>
            <person name="Ingham P.W."/>
            <person name="Tay A."/>
            <person name="Hillier L.W."/>
            <person name="Minx P."/>
            <person name="Boehm T."/>
            <person name="Wilson R.K."/>
            <person name="Brenner S."/>
            <person name="Warren W.C."/>
        </authorList>
    </citation>
    <scope>NUCLEOTIDE SEQUENCE [LARGE SCALE GENOMIC DNA]</scope>
</reference>
<dbReference type="GO" id="GO:0047291">
    <property type="term" value="F:lactosylceramide alpha-2,3-sialyltransferase activity"/>
    <property type="evidence" value="ECO:0007669"/>
    <property type="project" value="UniProtKB-EC"/>
</dbReference>
<reference evidence="26" key="2">
    <citation type="journal article" date="2007" name="PLoS Biol.">
        <title>Survey sequencing and comparative analysis of the elephant shark (Callorhinchus milii) genome.</title>
        <authorList>
            <person name="Venkatesh B."/>
            <person name="Kirkness E.F."/>
            <person name="Loh Y.H."/>
            <person name="Halpern A.L."/>
            <person name="Lee A.P."/>
            <person name="Johnson J."/>
            <person name="Dandona N."/>
            <person name="Viswanathan L.D."/>
            <person name="Tay A."/>
            <person name="Venter J.C."/>
            <person name="Strausberg R.L."/>
            <person name="Brenner S."/>
        </authorList>
    </citation>
    <scope>NUCLEOTIDE SEQUENCE [LARGE SCALE GENOMIC DNA]</scope>
</reference>
<evidence type="ECO:0000256" key="22">
    <source>
        <dbReference type="ARBA" id="ARBA00048805"/>
    </source>
</evidence>
<dbReference type="EC" id="2.4.3.9" evidence="13"/>
<evidence type="ECO:0000256" key="24">
    <source>
        <dbReference type="PIRSR" id="PIRSR005557-2"/>
    </source>
</evidence>
<organism evidence="25 26">
    <name type="scientific">Callorhinchus milii</name>
    <name type="common">Ghost shark</name>
    <dbReference type="NCBI Taxonomy" id="7868"/>
    <lineage>
        <taxon>Eukaryota</taxon>
        <taxon>Metazoa</taxon>
        <taxon>Chordata</taxon>
        <taxon>Craniata</taxon>
        <taxon>Vertebrata</taxon>
        <taxon>Chondrichthyes</taxon>
        <taxon>Holocephali</taxon>
        <taxon>Chimaeriformes</taxon>
        <taxon>Callorhinchidae</taxon>
        <taxon>Callorhinchus</taxon>
    </lineage>
</organism>
<evidence type="ECO:0000256" key="18">
    <source>
        <dbReference type="ARBA" id="ARBA00042545"/>
    </source>
</evidence>
<evidence type="ECO:0000256" key="14">
    <source>
        <dbReference type="ARBA" id="ARBA00039792"/>
    </source>
</evidence>
<name>A0A4W3I3R5_CALMI</name>
<dbReference type="FunFam" id="3.90.1480.20:FF:000006">
    <property type="entry name" value="ST3 beta-galactoside alpha-2,3-sialyltransferase 5"/>
    <property type="match status" value="1"/>
</dbReference>
<reference evidence="25" key="5">
    <citation type="submission" date="2025-09" db="UniProtKB">
        <authorList>
            <consortium name="Ensembl"/>
        </authorList>
    </citation>
    <scope>IDENTIFICATION</scope>
</reference>
<reference evidence="25" key="4">
    <citation type="submission" date="2025-08" db="UniProtKB">
        <authorList>
            <consortium name="Ensembl"/>
        </authorList>
    </citation>
    <scope>IDENTIFICATION</scope>
</reference>
<evidence type="ECO:0000256" key="17">
    <source>
        <dbReference type="ARBA" id="ARBA00041976"/>
    </source>
</evidence>
<evidence type="ECO:0000256" key="2">
    <source>
        <dbReference type="ARBA" id="ARBA00006003"/>
    </source>
</evidence>
<dbReference type="STRING" id="7868.ENSCMIP00000024559"/>
<comment type="catalytic activity">
    <reaction evidence="23">
        <text>ganglioside GA1 (d18:1(4E)/18:0) + CMP-N-acetyl-beta-neuraminate = ganglioside GM1 (d18:1(4E)/18:0) + CMP + H(+)</text>
        <dbReference type="Rhea" id="RHEA:41784"/>
        <dbReference type="ChEBI" id="CHEBI:15378"/>
        <dbReference type="ChEBI" id="CHEBI:57812"/>
        <dbReference type="ChEBI" id="CHEBI:60377"/>
        <dbReference type="ChEBI" id="CHEBI:73110"/>
        <dbReference type="ChEBI" id="CHEBI:78484"/>
    </reaction>
    <physiologicalReaction direction="left-to-right" evidence="23">
        <dbReference type="Rhea" id="RHEA:41785"/>
    </physiologicalReaction>
</comment>
<evidence type="ECO:0000256" key="8">
    <source>
        <dbReference type="ARBA" id="ARBA00023034"/>
    </source>
</evidence>
<evidence type="ECO:0000256" key="5">
    <source>
        <dbReference type="ARBA" id="ARBA00022692"/>
    </source>
</evidence>
<keyword evidence="10" id="KW-0472">Membrane</keyword>
<keyword evidence="8" id="KW-0333">Golgi apparatus</keyword>
<keyword evidence="9" id="KW-0443">Lipid metabolism</keyword>
<dbReference type="Gene3D" id="3.90.1480.20">
    <property type="entry name" value="Glycosyl transferase family 29"/>
    <property type="match status" value="1"/>
</dbReference>
<dbReference type="Ensembl" id="ENSCMIT00000024968.1">
    <property type="protein sequence ID" value="ENSCMIP00000024559.1"/>
    <property type="gene ID" value="ENSCMIG00000010848.1"/>
</dbReference>
<evidence type="ECO:0000256" key="10">
    <source>
        <dbReference type="ARBA" id="ARBA00023136"/>
    </source>
</evidence>
<evidence type="ECO:0000256" key="16">
    <source>
        <dbReference type="ARBA" id="ARBA00041896"/>
    </source>
</evidence>
<dbReference type="AlphaFoldDB" id="A0A4W3I3R5"/>
<dbReference type="GO" id="GO:0006629">
    <property type="term" value="P:lipid metabolic process"/>
    <property type="evidence" value="ECO:0007669"/>
    <property type="project" value="UniProtKB-KW"/>
</dbReference>
<dbReference type="PIRSF" id="PIRSF005557">
    <property type="entry name" value="Sialyl_trans"/>
    <property type="match status" value="1"/>
</dbReference>
<protein>
    <recommendedName>
        <fullName evidence="14">Lactosylceramide alpha-2,3-sialyltransferase</fullName>
        <ecNumber evidence="13">2.4.3.9</ecNumber>
    </recommendedName>
    <alternativeName>
        <fullName evidence="15">CMP-NeuAc:lactosylceramide alpha-2,3-sialyltransferase</fullName>
    </alternativeName>
    <alternativeName>
        <fullName evidence="18">Ganglioside GM3 synthase</fullName>
    </alternativeName>
    <alternativeName>
        <fullName evidence="17">ST3Gal V</fullName>
    </alternativeName>
    <alternativeName>
        <fullName evidence="16">Sialyltransferase 9</fullName>
    </alternativeName>
</protein>
<keyword evidence="12" id="KW-0325">Glycoprotein</keyword>
<evidence type="ECO:0000256" key="4">
    <source>
        <dbReference type="ARBA" id="ARBA00022679"/>
    </source>
</evidence>
<evidence type="ECO:0000256" key="11">
    <source>
        <dbReference type="ARBA" id="ARBA00023157"/>
    </source>
</evidence>
<dbReference type="InterPro" id="IPR001675">
    <property type="entry name" value="Glyco_trans_29"/>
</dbReference>
<evidence type="ECO:0000256" key="13">
    <source>
        <dbReference type="ARBA" id="ARBA00039111"/>
    </source>
</evidence>
<feature type="disulfide bond" evidence="24">
    <location>
        <begin position="165"/>
        <end position="323"/>
    </location>
</feature>
<proteinExistence type="inferred from homology"/>
<keyword evidence="26" id="KW-1185">Reference proteome</keyword>
<comment type="similarity">
    <text evidence="2">Belongs to the glycosyltransferase 29 family.</text>
</comment>
<comment type="catalytic activity">
    <reaction evidence="19">
        <text>a beta-D-Gal-(1-&gt;4)-beta-D-Glc-(1&lt;-&gt;1)-Cer(d18:1(4E)) + CMP-N-acetyl-beta-neuraminate = a ganglioside GM3 (d18:1(4E)) + CMP + H(+)</text>
        <dbReference type="Rhea" id="RHEA:18417"/>
        <dbReference type="ChEBI" id="CHEBI:15378"/>
        <dbReference type="ChEBI" id="CHEBI:17950"/>
        <dbReference type="ChEBI" id="CHEBI:57812"/>
        <dbReference type="ChEBI" id="CHEBI:60065"/>
        <dbReference type="ChEBI" id="CHEBI:60377"/>
        <dbReference type="EC" id="2.4.3.9"/>
    </reaction>
    <physiologicalReaction direction="left-to-right" evidence="19">
        <dbReference type="Rhea" id="RHEA:18418"/>
    </physiologicalReaction>
</comment>
<comment type="function">
    <text evidence="20">Transfers the sialyl group (N-acetyl-alpha-neuraminyl or NeuAc) from CMP-NeuAc to the non-reducing terminal galactose (Gal) of glycosphingolipids forming gangliosides (important molecules involved in the regulation of multiple cellular processes, including cell proliferation and differentiation, apoptosis, embryogenesis, development, and oncogenesis). Mainly involved in the biosynthesis of ganglioside GM3 but can also use different glycolipids as substrate acceptors such as D-galactosylceramide (GalCer), asialo-GM2 (GA2) and asialo-GM1 (GA1), although less preferentially than beta-D-Gal-(1-&gt;4)-beta-D-Glc-(1&lt;-&gt;1)-Cer (LacCer).</text>
</comment>
<keyword evidence="7" id="KW-1133">Transmembrane helix</keyword>
<dbReference type="PANTHER" id="PTHR13713:SF60">
    <property type="entry name" value="LACTOSYLCERAMIDE ALPHA-2,3-SIALYLTRANSFERASE"/>
    <property type="match status" value="1"/>
</dbReference>
<dbReference type="GO" id="GO:0000139">
    <property type="term" value="C:Golgi membrane"/>
    <property type="evidence" value="ECO:0007669"/>
    <property type="project" value="UniProtKB-SubCell"/>
</dbReference>
<keyword evidence="11" id="KW-1015">Disulfide bond</keyword>
<comment type="catalytic activity">
    <reaction evidence="22">
        <text>ganglioside GA2 (d18:1(4E)/18:0) + CMP-N-acetyl-beta-neuraminate = ganglioside GM2 (d18:1(4E)/18:0) + CMP + H(+)</text>
        <dbReference type="Rhea" id="RHEA:41776"/>
        <dbReference type="ChEBI" id="CHEBI:15378"/>
        <dbReference type="ChEBI" id="CHEBI:57812"/>
        <dbReference type="ChEBI" id="CHEBI:60377"/>
        <dbReference type="ChEBI" id="CHEBI:78485"/>
        <dbReference type="ChEBI" id="CHEBI:78486"/>
    </reaction>
    <physiologicalReaction direction="left-to-right" evidence="22">
        <dbReference type="Rhea" id="RHEA:41777"/>
    </physiologicalReaction>
</comment>
<keyword evidence="3" id="KW-0328">Glycosyltransferase</keyword>
<comment type="subcellular location">
    <subcellularLocation>
        <location evidence="1">Golgi apparatus membrane</location>
        <topology evidence="1">Single-pass type II membrane protein</topology>
    </subcellularLocation>
</comment>
<dbReference type="InterPro" id="IPR038578">
    <property type="entry name" value="GT29-like_sf"/>
</dbReference>
<accession>A0A4W3I3R5</accession>
<comment type="catalytic activity">
    <reaction evidence="21">
        <text>a beta-D-Gal-(1&lt;-&gt;1')-ceramide + CMP-N-acetyl-beta-neuraminate = N-acetyl-alpha-neuraminosyl-(2-&gt;3)-beta-D-galactosyl-(1&lt;-&gt;1')-ceramide + CMP + H(+)</text>
        <dbReference type="Rhea" id="RHEA:41780"/>
        <dbReference type="ChEBI" id="CHEBI:15378"/>
        <dbReference type="ChEBI" id="CHEBI:57812"/>
        <dbReference type="ChEBI" id="CHEBI:60377"/>
        <dbReference type="ChEBI" id="CHEBI:82643"/>
        <dbReference type="ChEBI" id="CHEBI:143593"/>
    </reaction>
    <physiologicalReaction direction="left-to-right" evidence="21">
        <dbReference type="Rhea" id="RHEA:41781"/>
    </physiologicalReaction>
</comment>
<evidence type="ECO:0000256" key="21">
    <source>
        <dbReference type="ARBA" id="ARBA00048050"/>
    </source>
</evidence>
<keyword evidence="4" id="KW-0808">Transferase</keyword>